<dbReference type="PANTHER" id="PTHR46371">
    <property type="entry name" value="OS04G0464100 PROTEIN"/>
    <property type="match status" value="1"/>
</dbReference>
<dbReference type="Gene3D" id="3.30.70.100">
    <property type="match status" value="1"/>
</dbReference>
<keyword evidence="3" id="KW-1185">Reference proteome</keyword>
<dbReference type="EMBL" id="CAMGYJ010000010">
    <property type="protein sequence ID" value="CAI0552169.1"/>
    <property type="molecule type" value="Genomic_DNA"/>
</dbReference>
<feature type="compositionally biased region" description="Basic and acidic residues" evidence="1">
    <location>
        <begin position="74"/>
        <end position="90"/>
    </location>
</feature>
<accession>A0AAV0R412</accession>
<evidence type="ECO:0000313" key="2">
    <source>
        <dbReference type="EMBL" id="CAI0552169.1"/>
    </source>
</evidence>
<reference evidence="2" key="1">
    <citation type="submission" date="2022-08" db="EMBL/GenBank/DDBJ databases">
        <authorList>
            <person name="Gutierrez-Valencia J."/>
        </authorList>
    </citation>
    <scope>NUCLEOTIDE SEQUENCE</scope>
</reference>
<dbReference type="Proteomes" id="UP001154282">
    <property type="component" value="Unassembled WGS sequence"/>
</dbReference>
<dbReference type="InterPro" id="IPR044296">
    <property type="entry name" value="HIPP46"/>
</dbReference>
<comment type="caution">
    <text evidence="2">The sequence shown here is derived from an EMBL/GenBank/DDBJ whole genome shotgun (WGS) entry which is preliminary data.</text>
</comment>
<feature type="region of interest" description="Disordered" evidence="1">
    <location>
        <begin position="74"/>
        <end position="94"/>
    </location>
</feature>
<evidence type="ECO:0000256" key="1">
    <source>
        <dbReference type="SAM" id="MobiDB-lite"/>
    </source>
</evidence>
<gene>
    <name evidence="2" type="ORF">LITE_LOCUS46293</name>
</gene>
<evidence type="ECO:0000313" key="3">
    <source>
        <dbReference type="Proteomes" id="UP001154282"/>
    </source>
</evidence>
<dbReference type="AlphaFoldDB" id="A0AAV0R412"/>
<sequence>MKQKLVINVSMNKEKSRPKAMKIVVGVHGVDSASLAGPDKTQIEVTGDGIDSVALVTLLRKKVGFSELVSVGPLEEKKKEEEKKPGEDSKPPAPVVWSYEYGGGQPHYVYQMSPAAGGYYYNNNYPYLWN</sequence>
<protein>
    <submittedName>
        <fullName evidence="2">Uncharacterized protein</fullName>
    </submittedName>
</protein>
<proteinExistence type="predicted"/>
<name>A0AAV0R412_9ROSI</name>
<organism evidence="2 3">
    <name type="scientific">Linum tenue</name>
    <dbReference type="NCBI Taxonomy" id="586396"/>
    <lineage>
        <taxon>Eukaryota</taxon>
        <taxon>Viridiplantae</taxon>
        <taxon>Streptophyta</taxon>
        <taxon>Embryophyta</taxon>
        <taxon>Tracheophyta</taxon>
        <taxon>Spermatophyta</taxon>
        <taxon>Magnoliopsida</taxon>
        <taxon>eudicotyledons</taxon>
        <taxon>Gunneridae</taxon>
        <taxon>Pentapetalae</taxon>
        <taxon>rosids</taxon>
        <taxon>fabids</taxon>
        <taxon>Malpighiales</taxon>
        <taxon>Linaceae</taxon>
        <taxon>Linum</taxon>
    </lineage>
</organism>